<evidence type="ECO:0000313" key="1">
    <source>
        <dbReference type="EMBL" id="KAH9421837.1"/>
    </source>
</evidence>
<proteinExistence type="predicted"/>
<accession>A0ABQ8JGU3</accession>
<gene>
    <name evidence="1" type="ORF">DERP_002127</name>
</gene>
<sequence>MNTIVGVLEFTLKNNSFSRHSSINEQQQQQQGYENYNGIKRRQFLMIKKNHNINMCMYHFNQYHDK</sequence>
<comment type="caution">
    <text evidence="1">The sequence shown here is derived from an EMBL/GenBank/DDBJ whole genome shotgun (WGS) entry which is preliminary data.</text>
</comment>
<name>A0ABQ8JGU3_DERPT</name>
<reference evidence="1 2" key="2">
    <citation type="journal article" date="2022" name="Mol. Biol. Evol.">
        <title>Comparative Genomics Reveals Insights into the Divergent Evolution of Astigmatic Mites and Household Pest Adaptations.</title>
        <authorList>
            <person name="Xiong Q."/>
            <person name="Wan A.T."/>
            <person name="Liu X."/>
            <person name="Fung C.S."/>
            <person name="Xiao X."/>
            <person name="Malainual N."/>
            <person name="Hou J."/>
            <person name="Wang L."/>
            <person name="Wang M."/>
            <person name="Yang K.Y."/>
            <person name="Cui Y."/>
            <person name="Leung E.L."/>
            <person name="Nong W."/>
            <person name="Shin S.K."/>
            <person name="Au S.W."/>
            <person name="Jeong K.Y."/>
            <person name="Chew F.T."/>
            <person name="Hui J.H."/>
            <person name="Leung T.F."/>
            <person name="Tungtrongchitr A."/>
            <person name="Zhong N."/>
            <person name="Liu Z."/>
            <person name="Tsui S.K."/>
        </authorList>
    </citation>
    <scope>NUCLEOTIDE SEQUENCE [LARGE SCALE GENOMIC DNA]</scope>
    <source>
        <strain evidence="1">Derp</strain>
    </source>
</reference>
<reference evidence="1 2" key="1">
    <citation type="journal article" date="2018" name="J. Allergy Clin. Immunol.">
        <title>High-quality assembly of Dermatophagoides pteronyssinus genome and transcriptome reveals a wide range of novel allergens.</title>
        <authorList>
            <person name="Liu X.Y."/>
            <person name="Yang K.Y."/>
            <person name="Wang M.Q."/>
            <person name="Kwok J.S."/>
            <person name="Zeng X."/>
            <person name="Yang Z."/>
            <person name="Xiao X.J."/>
            <person name="Lau C.P."/>
            <person name="Li Y."/>
            <person name="Huang Z.M."/>
            <person name="Ba J.G."/>
            <person name="Yim A.K."/>
            <person name="Ouyang C.Y."/>
            <person name="Ngai S.M."/>
            <person name="Chan T.F."/>
            <person name="Leung E.L."/>
            <person name="Liu L."/>
            <person name="Liu Z.G."/>
            <person name="Tsui S.K."/>
        </authorList>
    </citation>
    <scope>NUCLEOTIDE SEQUENCE [LARGE SCALE GENOMIC DNA]</scope>
    <source>
        <strain evidence="1">Derp</strain>
    </source>
</reference>
<protein>
    <submittedName>
        <fullName evidence="1">Uncharacterized protein</fullName>
    </submittedName>
</protein>
<dbReference type="EMBL" id="NJHN03000037">
    <property type="protein sequence ID" value="KAH9421837.1"/>
    <property type="molecule type" value="Genomic_DNA"/>
</dbReference>
<keyword evidence="2" id="KW-1185">Reference proteome</keyword>
<evidence type="ECO:0000313" key="2">
    <source>
        <dbReference type="Proteomes" id="UP000887458"/>
    </source>
</evidence>
<dbReference type="Proteomes" id="UP000887458">
    <property type="component" value="Unassembled WGS sequence"/>
</dbReference>
<organism evidence="1 2">
    <name type="scientific">Dermatophagoides pteronyssinus</name>
    <name type="common">European house dust mite</name>
    <dbReference type="NCBI Taxonomy" id="6956"/>
    <lineage>
        <taxon>Eukaryota</taxon>
        <taxon>Metazoa</taxon>
        <taxon>Ecdysozoa</taxon>
        <taxon>Arthropoda</taxon>
        <taxon>Chelicerata</taxon>
        <taxon>Arachnida</taxon>
        <taxon>Acari</taxon>
        <taxon>Acariformes</taxon>
        <taxon>Sarcoptiformes</taxon>
        <taxon>Astigmata</taxon>
        <taxon>Psoroptidia</taxon>
        <taxon>Analgoidea</taxon>
        <taxon>Pyroglyphidae</taxon>
        <taxon>Dermatophagoidinae</taxon>
        <taxon>Dermatophagoides</taxon>
    </lineage>
</organism>